<name>A0AA49JBH9_9BACT</name>
<dbReference type="InterPro" id="IPR029060">
    <property type="entry name" value="PIN-like_dom_sf"/>
</dbReference>
<gene>
    <name evidence="1" type="ORF">QYS49_31045</name>
</gene>
<keyword evidence="2" id="KW-1185">Reference proteome</keyword>
<dbReference type="AlphaFoldDB" id="A0AA49JBH9"/>
<evidence type="ECO:0000313" key="2">
    <source>
        <dbReference type="Proteomes" id="UP001230496"/>
    </source>
</evidence>
<accession>A0AA49JBH9</accession>
<dbReference type="EMBL" id="CP129971">
    <property type="protein sequence ID" value="WKK75810.2"/>
    <property type="molecule type" value="Genomic_DNA"/>
</dbReference>
<protein>
    <submittedName>
        <fullName evidence="1">PIN domain-containing protein</fullName>
    </submittedName>
</protein>
<sequence length="151" mass="17227">MIKSVYLDTSVIGGYFDEEFSENTIPFFERIIQDKIKVYVSDLLISELSGAPNFVRELLDEIPLDQKIHIELNQDAIDLGDRYIFEGVVGKTSRADCQHIALATLANVDVLVSWNFKHIVNLERIRGYNGINIILGHKPIEIRTPQEIEIL</sequence>
<evidence type="ECO:0000313" key="1">
    <source>
        <dbReference type="EMBL" id="WKK75810.2"/>
    </source>
</evidence>
<dbReference type="RefSeq" id="WP_308350959.1">
    <property type="nucleotide sequence ID" value="NZ_CP129971.1"/>
</dbReference>
<reference evidence="1 2" key="1">
    <citation type="submission" date="2023-08" db="EMBL/GenBank/DDBJ databases">
        <title>Comparative genomics and taxonomic characterization of three novel marine species of genus Marivirga.</title>
        <authorList>
            <person name="Muhammad N."/>
            <person name="Kim S.-G."/>
        </authorList>
    </citation>
    <scope>NUCLEOTIDE SEQUENCE [LARGE SCALE GENOMIC DNA]</scope>
    <source>
        <strain evidence="1 2">BDSF4-3</strain>
    </source>
</reference>
<organism evidence="1 2">
    <name type="scientific">Marivirga salinarum</name>
    <dbReference type="NCBI Taxonomy" id="3059078"/>
    <lineage>
        <taxon>Bacteria</taxon>
        <taxon>Pseudomonadati</taxon>
        <taxon>Bacteroidota</taxon>
        <taxon>Cytophagia</taxon>
        <taxon>Cytophagales</taxon>
        <taxon>Marivirgaceae</taxon>
        <taxon>Marivirga</taxon>
    </lineage>
</organism>
<proteinExistence type="predicted"/>
<dbReference type="SUPFAM" id="SSF88723">
    <property type="entry name" value="PIN domain-like"/>
    <property type="match status" value="1"/>
</dbReference>
<dbReference type="Proteomes" id="UP001230496">
    <property type="component" value="Chromosome"/>
</dbReference>
<dbReference type="KEGG" id="msaa:QYS49_31045"/>